<organism evidence="1 2">
    <name type="scientific">Fusarium oxysporum f. sp. cepae</name>
    <dbReference type="NCBI Taxonomy" id="396571"/>
    <lineage>
        <taxon>Eukaryota</taxon>
        <taxon>Fungi</taxon>
        <taxon>Dikarya</taxon>
        <taxon>Ascomycota</taxon>
        <taxon>Pezizomycotina</taxon>
        <taxon>Sordariomycetes</taxon>
        <taxon>Hypocreomycetidae</taxon>
        <taxon>Hypocreales</taxon>
        <taxon>Nectriaceae</taxon>
        <taxon>Fusarium</taxon>
        <taxon>Fusarium oxysporum species complex</taxon>
    </lineage>
</organism>
<reference evidence="1 2" key="1">
    <citation type="journal article" date="2018" name="Sci. Rep.">
        <title>Characterisation of pathogen-specific regions and novel effector candidates in Fusarium oxysporum f. sp. cepae.</title>
        <authorList>
            <person name="Armitage A.D."/>
            <person name="Taylor A."/>
            <person name="Sobczyk M.K."/>
            <person name="Baxter L."/>
            <person name="Greenfield B.P."/>
            <person name="Bates H.J."/>
            <person name="Wilson F."/>
            <person name="Jackson A.C."/>
            <person name="Ott S."/>
            <person name="Harrison R.J."/>
            <person name="Clarkson J.P."/>
        </authorList>
    </citation>
    <scope>NUCLEOTIDE SEQUENCE [LARGE SCALE GENOMIC DNA]</scope>
    <source>
        <strain evidence="1 2">FoC_Fus2</strain>
    </source>
</reference>
<comment type="caution">
    <text evidence="1">The sequence shown here is derived from an EMBL/GenBank/DDBJ whole genome shotgun (WGS) entry which is preliminary data.</text>
</comment>
<proteinExistence type="predicted"/>
<dbReference type="EMBL" id="MRCU01000022">
    <property type="protein sequence ID" value="RKK06370.1"/>
    <property type="molecule type" value="Genomic_DNA"/>
</dbReference>
<dbReference type="Proteomes" id="UP000270866">
    <property type="component" value="Unassembled WGS sequence"/>
</dbReference>
<dbReference type="AlphaFoldDB" id="A0A3L6MQM8"/>
<evidence type="ECO:0000313" key="1">
    <source>
        <dbReference type="EMBL" id="RKK06370.1"/>
    </source>
</evidence>
<sequence>MYHKGFRQSDSIKVIHRYLPRENVQGRIKKKRRQSAFLWADEVVSEHGGKDGKGGFTGEGGGEAAFMDWFREKKWINDRARRALQRYSTQFFQSRVKYQRMEADGDRDQQRYFNKVFETDDDGDELDEDGNGSF</sequence>
<gene>
    <name evidence="1" type="ORF">BFJ65_g18768</name>
</gene>
<accession>A0A3L6MQM8</accession>
<protein>
    <submittedName>
        <fullName evidence="1">Uncharacterized protein</fullName>
    </submittedName>
</protein>
<name>A0A3L6MQM8_FUSOX</name>
<evidence type="ECO:0000313" key="2">
    <source>
        <dbReference type="Proteomes" id="UP000270866"/>
    </source>
</evidence>